<comment type="caution">
    <text evidence="9">The sequence shown here is derived from an EMBL/GenBank/DDBJ whole genome shotgun (WGS) entry which is preliminary data.</text>
</comment>
<dbReference type="PANTHER" id="PTHR43163:SF6">
    <property type="entry name" value="DIPEPTIDE TRANSPORT SYSTEM PERMEASE PROTEIN DPPB-RELATED"/>
    <property type="match status" value="1"/>
</dbReference>
<feature type="transmembrane region" description="Helical" evidence="7">
    <location>
        <begin position="227"/>
        <end position="252"/>
    </location>
</feature>
<dbReference type="InterPro" id="IPR000515">
    <property type="entry name" value="MetI-like"/>
</dbReference>
<dbReference type="PROSITE" id="PS50928">
    <property type="entry name" value="ABC_TM1"/>
    <property type="match status" value="1"/>
</dbReference>
<evidence type="ECO:0000313" key="10">
    <source>
        <dbReference type="Proteomes" id="UP001589692"/>
    </source>
</evidence>
<dbReference type="InterPro" id="IPR045621">
    <property type="entry name" value="BPD_transp_1_N"/>
</dbReference>
<name>A0ABV6AVB8_9HYPH</name>
<feature type="transmembrane region" description="Helical" evidence="7">
    <location>
        <begin position="12"/>
        <end position="30"/>
    </location>
</feature>
<dbReference type="Gene3D" id="1.10.3720.10">
    <property type="entry name" value="MetI-like"/>
    <property type="match status" value="1"/>
</dbReference>
<evidence type="ECO:0000313" key="9">
    <source>
        <dbReference type="EMBL" id="MFB9953243.1"/>
    </source>
</evidence>
<accession>A0ABV6AVB8</accession>
<evidence type="ECO:0000256" key="6">
    <source>
        <dbReference type="ARBA" id="ARBA00023136"/>
    </source>
</evidence>
<keyword evidence="5 7" id="KW-1133">Transmembrane helix</keyword>
<comment type="subcellular location">
    <subcellularLocation>
        <location evidence="1 7">Cell membrane</location>
        <topology evidence="1 7">Multi-pass membrane protein</topology>
    </subcellularLocation>
</comment>
<keyword evidence="4 7" id="KW-0812">Transmembrane</keyword>
<dbReference type="Proteomes" id="UP001589692">
    <property type="component" value="Unassembled WGS sequence"/>
</dbReference>
<dbReference type="SUPFAM" id="SSF161098">
    <property type="entry name" value="MetI-like"/>
    <property type="match status" value="1"/>
</dbReference>
<feature type="transmembrane region" description="Helical" evidence="7">
    <location>
        <begin position="98"/>
        <end position="121"/>
    </location>
</feature>
<protein>
    <submittedName>
        <fullName evidence="9">ABC transporter permease</fullName>
    </submittedName>
</protein>
<keyword evidence="10" id="KW-1185">Reference proteome</keyword>
<feature type="transmembrane region" description="Helical" evidence="7">
    <location>
        <begin position="172"/>
        <end position="191"/>
    </location>
</feature>
<organism evidence="9 10">
    <name type="scientific">Rhizobium puerariae</name>
    <dbReference type="NCBI Taxonomy" id="1585791"/>
    <lineage>
        <taxon>Bacteria</taxon>
        <taxon>Pseudomonadati</taxon>
        <taxon>Pseudomonadota</taxon>
        <taxon>Alphaproteobacteria</taxon>
        <taxon>Hyphomicrobiales</taxon>
        <taxon>Rhizobiaceae</taxon>
        <taxon>Rhizobium/Agrobacterium group</taxon>
        <taxon>Rhizobium</taxon>
    </lineage>
</organism>
<proteinExistence type="inferred from homology"/>
<feature type="domain" description="ABC transmembrane type-1" evidence="8">
    <location>
        <begin position="94"/>
        <end position="291"/>
    </location>
</feature>
<dbReference type="InterPro" id="IPR035906">
    <property type="entry name" value="MetI-like_sf"/>
</dbReference>
<keyword evidence="2 7" id="KW-0813">Transport</keyword>
<comment type="similarity">
    <text evidence="7">Belongs to the binding-protein-dependent transport system permease family.</text>
</comment>
<reference evidence="9 10" key="1">
    <citation type="submission" date="2024-09" db="EMBL/GenBank/DDBJ databases">
        <authorList>
            <person name="Sun Q."/>
            <person name="Mori K."/>
        </authorList>
    </citation>
    <scope>NUCLEOTIDE SEQUENCE [LARGE SCALE GENOMIC DNA]</scope>
    <source>
        <strain evidence="9 10">TBRC 4938</strain>
    </source>
</reference>
<feature type="transmembrane region" description="Helical" evidence="7">
    <location>
        <begin position="141"/>
        <end position="160"/>
    </location>
</feature>
<evidence type="ECO:0000256" key="3">
    <source>
        <dbReference type="ARBA" id="ARBA00022475"/>
    </source>
</evidence>
<sequence>MARFILARLVRALVVLFLTVTFVFIVLRLSGDPAEQMLGDIATPEALAAFRANWGLDKPIPVQFLIYITNAIRGDFGTSFADGREVFVIIGERIPKTLLVTVSAFFVSILIGVPAGIIAAVRRETATDKIVMTGAVLGYSIPNFLLGLVFIFIFAVWLRVLPSSGSATLQHAVLPAATFALFNAAAVARFARSTLIDVLGQPYIAAARADGVPEWEIIFRHALPNAAIPMVTMLGFIAGGLLGGAVLVEPVFAWPGLGSGFVRAATTGDLNVVQAMIILFTAFMVTINLTVDILYAVLNPKIRLQNNDAS</sequence>
<evidence type="ECO:0000256" key="1">
    <source>
        <dbReference type="ARBA" id="ARBA00004651"/>
    </source>
</evidence>
<gene>
    <name evidence="9" type="ORF">ACFFP0_30775</name>
</gene>
<dbReference type="CDD" id="cd06261">
    <property type="entry name" value="TM_PBP2"/>
    <property type="match status" value="1"/>
</dbReference>
<dbReference type="RefSeq" id="WP_377266047.1">
    <property type="nucleotide sequence ID" value="NZ_JBHMAA010000055.1"/>
</dbReference>
<dbReference type="PANTHER" id="PTHR43163">
    <property type="entry name" value="DIPEPTIDE TRANSPORT SYSTEM PERMEASE PROTEIN DPPB-RELATED"/>
    <property type="match status" value="1"/>
</dbReference>
<feature type="transmembrane region" description="Helical" evidence="7">
    <location>
        <begin position="272"/>
        <end position="298"/>
    </location>
</feature>
<keyword evidence="3" id="KW-1003">Cell membrane</keyword>
<evidence type="ECO:0000256" key="2">
    <source>
        <dbReference type="ARBA" id="ARBA00022448"/>
    </source>
</evidence>
<dbReference type="EMBL" id="JBHMAA010000055">
    <property type="protein sequence ID" value="MFB9953243.1"/>
    <property type="molecule type" value="Genomic_DNA"/>
</dbReference>
<evidence type="ECO:0000259" key="8">
    <source>
        <dbReference type="PROSITE" id="PS50928"/>
    </source>
</evidence>
<evidence type="ECO:0000256" key="7">
    <source>
        <dbReference type="RuleBase" id="RU363032"/>
    </source>
</evidence>
<evidence type="ECO:0000256" key="4">
    <source>
        <dbReference type="ARBA" id="ARBA00022692"/>
    </source>
</evidence>
<keyword evidence="6 7" id="KW-0472">Membrane</keyword>
<evidence type="ECO:0000256" key="5">
    <source>
        <dbReference type="ARBA" id="ARBA00022989"/>
    </source>
</evidence>
<dbReference type="Pfam" id="PF00528">
    <property type="entry name" value="BPD_transp_1"/>
    <property type="match status" value="1"/>
</dbReference>
<dbReference type="Pfam" id="PF19300">
    <property type="entry name" value="BPD_transp_1_N"/>
    <property type="match status" value="1"/>
</dbReference>